<evidence type="ECO:0000313" key="2">
    <source>
        <dbReference type="Proteomes" id="UP000606008"/>
    </source>
</evidence>
<evidence type="ECO:0008006" key="3">
    <source>
        <dbReference type="Google" id="ProtNLM"/>
    </source>
</evidence>
<dbReference type="RefSeq" id="WP_166693258.1">
    <property type="nucleotide sequence ID" value="NZ_WAEL01000007.1"/>
</dbReference>
<name>A0ABX0QIZ0_9BACT</name>
<dbReference type="Proteomes" id="UP000606008">
    <property type="component" value="Unassembled WGS sequence"/>
</dbReference>
<organism evidence="1 2">
    <name type="scientific">Fibrivirga algicola</name>
    <dbReference type="NCBI Taxonomy" id="2950420"/>
    <lineage>
        <taxon>Bacteria</taxon>
        <taxon>Pseudomonadati</taxon>
        <taxon>Bacteroidota</taxon>
        <taxon>Cytophagia</taxon>
        <taxon>Cytophagales</taxon>
        <taxon>Spirosomataceae</taxon>
        <taxon>Fibrivirga</taxon>
    </lineage>
</organism>
<keyword evidence="2" id="KW-1185">Reference proteome</keyword>
<comment type="caution">
    <text evidence="1">The sequence shown here is derived from an EMBL/GenBank/DDBJ whole genome shotgun (WGS) entry which is preliminary data.</text>
</comment>
<protein>
    <recommendedName>
        <fullName evidence="3">DUF4292 domain-containing protein</fullName>
    </recommendedName>
</protein>
<gene>
    <name evidence="1" type="ORF">F7231_19745</name>
</gene>
<reference evidence="1" key="1">
    <citation type="submission" date="2024-05" db="EMBL/GenBank/DDBJ databases">
        <authorList>
            <person name="Jung D.-H."/>
        </authorList>
    </citation>
    <scope>NUCLEOTIDE SEQUENCE</scope>
    <source>
        <strain evidence="1">JA-25</strain>
    </source>
</reference>
<dbReference type="EMBL" id="WAEL01000007">
    <property type="protein sequence ID" value="NID12415.1"/>
    <property type="molecule type" value="Genomic_DNA"/>
</dbReference>
<proteinExistence type="predicted"/>
<evidence type="ECO:0000313" key="1">
    <source>
        <dbReference type="EMBL" id="NID12415.1"/>
    </source>
</evidence>
<sequence>MAWLIACQHVSDRQESATITAEQLTGTYLLTTIRQIGGRPALSVSDDSAREAYARELAYSFYFFSPDSSYMWLRNGQFTKGKYKLAAGDLILGADDYYVVRSGRQSLSMVTDKLINGQVVKFQQKAYRLNFSVDDMRFTSLAKAVFTNPTRPETDAQIRERVKNSLYFYSLFFKTIYTNQFNRFKPAAISMPIRYFRGGTRVIIKFDSTATWTRLYATTADAQKAHALFKQSEKALKRYPIGNSMIHRYSLTLEQMGNNL</sequence>
<accession>A0ABX0QIZ0</accession>